<evidence type="ECO:0000256" key="8">
    <source>
        <dbReference type="PROSITE-ProRule" id="PRU00175"/>
    </source>
</evidence>
<protein>
    <recommendedName>
        <fullName evidence="12">RING-type domain-containing protein</fullName>
    </recommendedName>
</protein>
<dbReference type="Gene3D" id="3.30.40.10">
    <property type="entry name" value="Zinc/RING finger domain, C3HC4 (zinc finger)"/>
    <property type="match status" value="1"/>
</dbReference>
<evidence type="ECO:0000256" key="11">
    <source>
        <dbReference type="SAM" id="SignalP"/>
    </source>
</evidence>
<keyword evidence="5" id="KW-0862">Zinc</keyword>
<keyword evidence="14" id="KW-1185">Reference proteome</keyword>
<feature type="region of interest" description="Disordered" evidence="9">
    <location>
        <begin position="377"/>
        <end position="396"/>
    </location>
</feature>
<dbReference type="PROSITE" id="PS50089">
    <property type="entry name" value="ZF_RING_2"/>
    <property type="match status" value="1"/>
</dbReference>
<dbReference type="InterPro" id="IPR013083">
    <property type="entry name" value="Znf_RING/FYVE/PHD"/>
</dbReference>
<evidence type="ECO:0000256" key="2">
    <source>
        <dbReference type="ARBA" id="ARBA00022692"/>
    </source>
</evidence>
<evidence type="ECO:0000256" key="6">
    <source>
        <dbReference type="ARBA" id="ARBA00022989"/>
    </source>
</evidence>
<feature type="transmembrane region" description="Helical" evidence="10">
    <location>
        <begin position="184"/>
        <end position="207"/>
    </location>
</feature>
<dbReference type="SMART" id="SM00184">
    <property type="entry name" value="RING"/>
    <property type="match status" value="1"/>
</dbReference>
<dbReference type="OMA" id="HEGVCAC"/>
<dbReference type="AlphaFoldDB" id="A0A913Y5I5"/>
<evidence type="ECO:0000256" key="9">
    <source>
        <dbReference type="SAM" id="MobiDB-lite"/>
    </source>
</evidence>
<keyword evidence="3" id="KW-0479">Metal-binding</keyword>
<evidence type="ECO:0000256" key="3">
    <source>
        <dbReference type="ARBA" id="ARBA00022723"/>
    </source>
</evidence>
<feature type="signal peptide" evidence="11">
    <location>
        <begin position="1"/>
        <end position="23"/>
    </location>
</feature>
<dbReference type="KEGG" id="epa:110252611"/>
<proteinExistence type="predicted"/>
<dbReference type="GeneID" id="110252611"/>
<dbReference type="SUPFAM" id="SSF52025">
    <property type="entry name" value="PA domain"/>
    <property type="match status" value="1"/>
</dbReference>
<feature type="region of interest" description="Disordered" evidence="9">
    <location>
        <begin position="348"/>
        <end position="367"/>
    </location>
</feature>
<organism evidence="13 14">
    <name type="scientific">Exaiptasia diaphana</name>
    <name type="common">Tropical sea anemone</name>
    <name type="synonym">Aiptasia pulchella</name>
    <dbReference type="NCBI Taxonomy" id="2652724"/>
    <lineage>
        <taxon>Eukaryota</taxon>
        <taxon>Metazoa</taxon>
        <taxon>Cnidaria</taxon>
        <taxon>Anthozoa</taxon>
        <taxon>Hexacorallia</taxon>
        <taxon>Actiniaria</taxon>
        <taxon>Aiptasiidae</taxon>
        <taxon>Exaiptasia</taxon>
    </lineage>
</organism>
<dbReference type="PANTHER" id="PTHR46539:SF23">
    <property type="entry name" value="RING-TYPE DOMAIN-CONTAINING PROTEIN"/>
    <property type="match status" value="1"/>
</dbReference>
<feature type="compositionally biased region" description="Low complexity" evidence="9">
    <location>
        <begin position="355"/>
        <end position="366"/>
    </location>
</feature>
<dbReference type="Pfam" id="PF13639">
    <property type="entry name" value="zf-RING_2"/>
    <property type="match status" value="1"/>
</dbReference>
<dbReference type="SUPFAM" id="SSF57850">
    <property type="entry name" value="RING/U-box"/>
    <property type="match status" value="1"/>
</dbReference>
<dbReference type="InterPro" id="IPR046450">
    <property type="entry name" value="PA_dom_sf"/>
</dbReference>
<sequence>MLSIKFLGELWTLLAIHVVFVTCFYEEKEQTKYTMAKLNITVLNEKGKRFIALSEDGNFGVHSPMDHTVGWLYKLSNSNKHGCNFFNIKVIKPWIALVRRGSCRFDDKIRNAEKHNASAIIIYDNEDSELPVMNNFDSRAIESVSIKKNLGESLVKMIENNKTIFVEISKGPYETKWQVNPTSVLFVSVSFIVLMVISLAWLVFYYVQRFRYVHARDKTEKRLTSAAKKAIAKLSTRTVSKKDEEEEMDGCPVCLDSYKGGDTIRILPCQHEFHKICIDPWLVEHRTCPMCKLNILRELEVPSPPNPRITVETEGTTTIEPEPEDHQNAADNPVVFIGDIEGTPLDIQQRRQSTDGESSGSADSAARILQVNADVNWERDERDNSTSNLIGSSVNT</sequence>
<dbReference type="Proteomes" id="UP000887567">
    <property type="component" value="Unplaced"/>
</dbReference>
<evidence type="ECO:0000313" key="14">
    <source>
        <dbReference type="Proteomes" id="UP000887567"/>
    </source>
</evidence>
<dbReference type="EnsemblMetazoa" id="XM_021059450.1">
    <property type="protein sequence ID" value="XP_020915109.1"/>
    <property type="gene ID" value="LOC110252611"/>
</dbReference>
<evidence type="ECO:0000256" key="1">
    <source>
        <dbReference type="ARBA" id="ARBA00004167"/>
    </source>
</evidence>
<keyword evidence="2 10" id="KW-0812">Transmembrane</keyword>
<dbReference type="OrthoDB" id="5357315at2759"/>
<reference evidence="13" key="1">
    <citation type="submission" date="2022-11" db="UniProtKB">
        <authorList>
            <consortium name="EnsemblMetazoa"/>
        </authorList>
    </citation>
    <scope>IDENTIFICATION</scope>
</reference>
<evidence type="ECO:0000256" key="4">
    <source>
        <dbReference type="ARBA" id="ARBA00022771"/>
    </source>
</evidence>
<accession>A0A913Y5I5</accession>
<dbReference type="InterPro" id="IPR003137">
    <property type="entry name" value="PA_domain"/>
</dbReference>
<dbReference type="GO" id="GO:0008270">
    <property type="term" value="F:zinc ion binding"/>
    <property type="evidence" value="ECO:0007669"/>
    <property type="project" value="UniProtKB-KW"/>
</dbReference>
<feature type="domain" description="RING-type" evidence="12">
    <location>
        <begin position="251"/>
        <end position="292"/>
    </location>
</feature>
<keyword evidence="6 10" id="KW-1133">Transmembrane helix</keyword>
<evidence type="ECO:0000313" key="13">
    <source>
        <dbReference type="EnsemblMetazoa" id="XP_020915109.1"/>
    </source>
</evidence>
<feature type="chain" id="PRO_5037640436" description="RING-type domain-containing protein" evidence="11">
    <location>
        <begin position="24"/>
        <end position="396"/>
    </location>
</feature>
<dbReference type="FunFam" id="3.30.40.10:FF:000009">
    <property type="entry name" value="E3 ubiquitin-protein ligase RNF130"/>
    <property type="match status" value="1"/>
</dbReference>
<keyword evidence="7 10" id="KW-0472">Membrane</keyword>
<dbReference type="InterPro" id="IPR001841">
    <property type="entry name" value="Znf_RING"/>
</dbReference>
<dbReference type="GO" id="GO:0016020">
    <property type="term" value="C:membrane"/>
    <property type="evidence" value="ECO:0007669"/>
    <property type="project" value="UniProtKB-SubCell"/>
</dbReference>
<feature type="compositionally biased region" description="Polar residues" evidence="9">
    <location>
        <begin position="385"/>
        <end position="396"/>
    </location>
</feature>
<dbReference type="PANTHER" id="PTHR46539">
    <property type="entry name" value="E3 UBIQUITIN-PROTEIN LIGASE ATL42"/>
    <property type="match status" value="1"/>
</dbReference>
<dbReference type="Gene3D" id="3.50.30.30">
    <property type="match status" value="1"/>
</dbReference>
<keyword evidence="4 8" id="KW-0863">Zinc-finger</keyword>
<name>A0A913Y5I5_EXADI</name>
<comment type="subcellular location">
    <subcellularLocation>
        <location evidence="1">Membrane</location>
        <topology evidence="1">Single-pass membrane protein</topology>
    </subcellularLocation>
</comment>
<evidence type="ECO:0000256" key="5">
    <source>
        <dbReference type="ARBA" id="ARBA00022833"/>
    </source>
</evidence>
<dbReference type="Pfam" id="PF02225">
    <property type="entry name" value="PA"/>
    <property type="match status" value="1"/>
</dbReference>
<evidence type="ECO:0000256" key="7">
    <source>
        <dbReference type="ARBA" id="ARBA00023136"/>
    </source>
</evidence>
<dbReference type="RefSeq" id="XP_020915109.1">
    <property type="nucleotide sequence ID" value="XM_021059450.1"/>
</dbReference>
<keyword evidence="11" id="KW-0732">Signal</keyword>
<evidence type="ECO:0000259" key="12">
    <source>
        <dbReference type="PROSITE" id="PS50089"/>
    </source>
</evidence>
<evidence type="ECO:0000256" key="10">
    <source>
        <dbReference type="SAM" id="Phobius"/>
    </source>
</evidence>